<reference evidence="3 4" key="1">
    <citation type="journal article" date="2013" name="PLoS ONE">
        <title>Assembly-driven community genomics of a hypersaline microbial ecosystem.</title>
        <authorList>
            <person name="Podell S."/>
            <person name="Ugalde J.A."/>
            <person name="Narasingarao P."/>
            <person name="Banfield J.F."/>
            <person name="Heidelberg K.B."/>
            <person name="Allen E.E."/>
        </authorList>
    </citation>
    <scope>NUCLEOTIDE SEQUENCE [LARGE SCALE GENOMIC DNA]</scope>
    <source>
        <strain evidence="4">J07HQW2</strain>
    </source>
</reference>
<dbReference type="EMBL" id="KE356561">
    <property type="protein sequence ID" value="ERG97136.1"/>
    <property type="molecule type" value="Genomic_DNA"/>
</dbReference>
<evidence type="ECO:0000313" key="3">
    <source>
        <dbReference type="EMBL" id="ERG97136.1"/>
    </source>
</evidence>
<dbReference type="AlphaFoldDB" id="U1PXF0"/>
<dbReference type="HOGENOM" id="CLU_1159037_0_0_2"/>
<protein>
    <submittedName>
        <fullName evidence="3">Uncharacterized protein</fullName>
    </submittedName>
</protein>
<proteinExistence type="predicted"/>
<accession>U1PXF0</accession>
<dbReference type="eggNOG" id="arCOG06437">
    <property type="taxonomic scope" value="Archaea"/>
</dbReference>
<keyword evidence="2" id="KW-0472">Membrane</keyword>
<sequence length="222" mass="25051">MLIFALIAIYTPNRLPGAVQRSLQVMTNQFSTRTVLLIIGILISIYAFIASWIRRATMISDPFPEADSGAVTRDVAIAGKQLTTKFNRQRDQRLNLTESNTKALKSELKSSLADLYTHTHKFETRETARNYIESGQWTSDQYAAAFLTESATVDYPLRHRVYAWLYPGSAYEMRVRRTLRAIESKYMASDMQYDPSARTHSGPRKPGSVADQIAGSQSVESE</sequence>
<evidence type="ECO:0000256" key="2">
    <source>
        <dbReference type="SAM" id="Phobius"/>
    </source>
</evidence>
<dbReference type="Proteomes" id="UP000030710">
    <property type="component" value="Unassembled WGS sequence"/>
</dbReference>
<dbReference type="Pfam" id="PF23933">
    <property type="entry name" value="DUF7269"/>
    <property type="match status" value="1"/>
</dbReference>
<dbReference type="STRING" id="1238425.J07HQW2_03622"/>
<evidence type="ECO:0000256" key="1">
    <source>
        <dbReference type="SAM" id="MobiDB-lite"/>
    </source>
</evidence>
<organism evidence="3 4">
    <name type="scientific">Haloquadratum walsbyi J07HQW2</name>
    <dbReference type="NCBI Taxonomy" id="1238425"/>
    <lineage>
        <taxon>Archaea</taxon>
        <taxon>Methanobacteriati</taxon>
        <taxon>Methanobacteriota</taxon>
        <taxon>Stenosarchaea group</taxon>
        <taxon>Halobacteria</taxon>
        <taxon>Halobacteriales</taxon>
        <taxon>Haloferacaceae</taxon>
        <taxon>Haloquadratum</taxon>
    </lineage>
</organism>
<evidence type="ECO:0000313" key="4">
    <source>
        <dbReference type="Proteomes" id="UP000030710"/>
    </source>
</evidence>
<feature type="transmembrane region" description="Helical" evidence="2">
    <location>
        <begin position="33"/>
        <end position="53"/>
    </location>
</feature>
<keyword evidence="2" id="KW-1133">Transmembrane helix</keyword>
<keyword evidence="2" id="KW-0812">Transmembrane</keyword>
<dbReference type="InterPro" id="IPR055693">
    <property type="entry name" value="DUF7269"/>
</dbReference>
<name>U1PXF0_9EURY</name>
<gene>
    <name evidence="3" type="ORF">J07HQW2_03622</name>
</gene>
<feature type="region of interest" description="Disordered" evidence="1">
    <location>
        <begin position="190"/>
        <end position="222"/>
    </location>
</feature>